<evidence type="ECO:0000256" key="2">
    <source>
        <dbReference type="ARBA" id="ARBA00022679"/>
    </source>
</evidence>
<keyword evidence="1 3" id="KW-0489">Methyltransferase</keyword>
<dbReference type="SUPFAM" id="SSF53335">
    <property type="entry name" value="S-adenosyl-L-methionine-dependent methyltransferases"/>
    <property type="match status" value="1"/>
</dbReference>
<dbReference type="Gene3D" id="3.40.50.150">
    <property type="entry name" value="Vaccinia Virus protein VP39"/>
    <property type="match status" value="1"/>
</dbReference>
<dbReference type="NCBIfam" id="TIGR00095">
    <property type="entry name" value="16S rRNA (guanine(966)-N(2))-methyltransferase RsmD"/>
    <property type="match status" value="1"/>
</dbReference>
<comment type="function">
    <text evidence="3">Specifically methylates the guanine in position 966 of 16S rRNA in the assembled 30S particle.</text>
</comment>
<dbReference type="AlphaFoldDB" id="A0A839IVJ3"/>
<feature type="region of interest" description="Disordered" evidence="4">
    <location>
        <begin position="1"/>
        <end position="25"/>
    </location>
</feature>
<sequence length="216" mass="24457">MPRNQRRVSRNTPKTTGRKGQESVSVNGAGRNQLRIIAGEWRGRKLPFPDGEGLRPTGDRLRETVFNWLSLSIYSARVLDLFTGSGALGLEALSRGAGSATFLDTHNGVIRQMQDNLRLLQCNKAEVIQQDAILWLKSPADSHYDLVFLDPPFGQNLLLPACQLLEEKHWLSEDALIYLEAEKTLDFNQIPDNWVLQKEKRTGQVICRLYQRNAVM</sequence>
<dbReference type="Proteomes" id="UP000565262">
    <property type="component" value="Unassembled WGS sequence"/>
</dbReference>
<dbReference type="InterPro" id="IPR029063">
    <property type="entry name" value="SAM-dependent_MTases_sf"/>
</dbReference>
<accession>A0A839IVJ3</accession>
<evidence type="ECO:0000313" key="5">
    <source>
        <dbReference type="EMBL" id="MBB1488126.1"/>
    </source>
</evidence>
<comment type="similarity">
    <text evidence="3">Belongs to the methyltransferase superfamily. RsmD family.</text>
</comment>
<dbReference type="PANTHER" id="PTHR43542:SF1">
    <property type="entry name" value="METHYLTRANSFERASE"/>
    <property type="match status" value="1"/>
</dbReference>
<evidence type="ECO:0000256" key="1">
    <source>
        <dbReference type="ARBA" id="ARBA00022603"/>
    </source>
</evidence>
<comment type="catalytic activity">
    <reaction evidence="3">
        <text>guanosine(966) in 16S rRNA + S-adenosyl-L-methionine = N(2)-methylguanosine(966) in 16S rRNA + S-adenosyl-L-homocysteine + H(+)</text>
        <dbReference type="Rhea" id="RHEA:23548"/>
        <dbReference type="Rhea" id="RHEA-COMP:10211"/>
        <dbReference type="Rhea" id="RHEA-COMP:10212"/>
        <dbReference type="ChEBI" id="CHEBI:15378"/>
        <dbReference type="ChEBI" id="CHEBI:57856"/>
        <dbReference type="ChEBI" id="CHEBI:59789"/>
        <dbReference type="ChEBI" id="CHEBI:74269"/>
        <dbReference type="ChEBI" id="CHEBI:74481"/>
        <dbReference type="EC" id="2.1.1.171"/>
    </reaction>
</comment>
<dbReference type="PANTHER" id="PTHR43542">
    <property type="entry name" value="METHYLTRANSFERASE"/>
    <property type="match status" value="1"/>
</dbReference>
<evidence type="ECO:0000313" key="6">
    <source>
        <dbReference type="Proteomes" id="UP000565262"/>
    </source>
</evidence>
<keyword evidence="2 3" id="KW-0808">Transferase</keyword>
<evidence type="ECO:0000256" key="4">
    <source>
        <dbReference type="SAM" id="MobiDB-lite"/>
    </source>
</evidence>
<keyword evidence="6" id="KW-1185">Reference proteome</keyword>
<evidence type="ECO:0000256" key="3">
    <source>
        <dbReference type="PIRNR" id="PIRNR004553"/>
    </source>
</evidence>
<dbReference type="EMBL" id="JACJFM010000023">
    <property type="protein sequence ID" value="MBB1488126.1"/>
    <property type="molecule type" value="Genomic_DNA"/>
</dbReference>
<proteinExistence type="inferred from homology"/>
<dbReference type="PIRSF" id="PIRSF004553">
    <property type="entry name" value="CHP00095"/>
    <property type="match status" value="1"/>
</dbReference>
<organism evidence="5 6">
    <name type="scientific">Oceanospirillum sediminis</name>
    <dbReference type="NCBI Taxonomy" id="2760088"/>
    <lineage>
        <taxon>Bacteria</taxon>
        <taxon>Pseudomonadati</taxon>
        <taxon>Pseudomonadota</taxon>
        <taxon>Gammaproteobacteria</taxon>
        <taxon>Oceanospirillales</taxon>
        <taxon>Oceanospirillaceae</taxon>
        <taxon>Oceanospirillum</taxon>
    </lineage>
</organism>
<dbReference type="InterPro" id="IPR004398">
    <property type="entry name" value="RNA_MeTrfase_RsmD"/>
</dbReference>
<dbReference type="CDD" id="cd02440">
    <property type="entry name" value="AdoMet_MTases"/>
    <property type="match status" value="1"/>
</dbReference>
<dbReference type="EC" id="2.1.1.171" evidence="3"/>
<gene>
    <name evidence="5" type="primary">rsmD</name>
    <name evidence="5" type="ORF">H4O21_16105</name>
</gene>
<protein>
    <recommendedName>
        <fullName evidence="3">Ribosomal RNA small subunit methyltransferase D</fullName>
        <ecNumber evidence="3">2.1.1.171</ecNumber>
    </recommendedName>
</protein>
<name>A0A839IVJ3_9GAMM</name>
<dbReference type="Pfam" id="PF03602">
    <property type="entry name" value="Cons_hypoth95"/>
    <property type="match status" value="1"/>
</dbReference>
<dbReference type="GO" id="GO:0052913">
    <property type="term" value="F:16S rRNA (guanine(966)-N(2))-methyltransferase activity"/>
    <property type="evidence" value="ECO:0007669"/>
    <property type="project" value="UniProtKB-EC"/>
</dbReference>
<reference evidence="5 6" key="1">
    <citation type="submission" date="2020-08" db="EMBL/GenBank/DDBJ databases">
        <title>Oceanospirillum sp. nov. isolated from marine sediment.</title>
        <authorList>
            <person name="Ji X."/>
        </authorList>
    </citation>
    <scope>NUCLEOTIDE SEQUENCE [LARGE SCALE GENOMIC DNA]</scope>
    <source>
        <strain evidence="5 6">D5</strain>
    </source>
</reference>
<keyword evidence="3" id="KW-0698">rRNA processing</keyword>
<comment type="caution">
    <text evidence="5">The sequence shown here is derived from an EMBL/GenBank/DDBJ whole genome shotgun (WGS) entry which is preliminary data.</text>
</comment>
<keyword evidence="3" id="KW-0949">S-adenosyl-L-methionine</keyword>